<dbReference type="SUPFAM" id="SSF103473">
    <property type="entry name" value="MFS general substrate transporter"/>
    <property type="match status" value="1"/>
</dbReference>
<proteinExistence type="predicted"/>
<keyword evidence="6 7" id="KW-0472">Membrane</keyword>
<gene>
    <name evidence="9" type="ORF">BAA01_00020</name>
</gene>
<dbReference type="PANTHER" id="PTHR23517">
    <property type="entry name" value="RESISTANCE PROTEIN MDTM, PUTATIVE-RELATED-RELATED"/>
    <property type="match status" value="1"/>
</dbReference>
<dbReference type="AlphaFoldDB" id="A0A1Y3PMY1"/>
<evidence type="ECO:0000256" key="1">
    <source>
        <dbReference type="ARBA" id="ARBA00004651"/>
    </source>
</evidence>
<keyword evidence="3" id="KW-1003">Cell membrane</keyword>
<evidence type="ECO:0000313" key="9">
    <source>
        <dbReference type="EMBL" id="OUM88703.1"/>
    </source>
</evidence>
<keyword evidence="4 7" id="KW-0812">Transmembrane</keyword>
<evidence type="ECO:0000256" key="2">
    <source>
        <dbReference type="ARBA" id="ARBA00022448"/>
    </source>
</evidence>
<dbReference type="InterPro" id="IPR020846">
    <property type="entry name" value="MFS_dom"/>
</dbReference>
<dbReference type="InterPro" id="IPR036259">
    <property type="entry name" value="MFS_trans_sf"/>
</dbReference>
<evidence type="ECO:0000313" key="10">
    <source>
        <dbReference type="Proteomes" id="UP000196475"/>
    </source>
</evidence>
<feature type="transmembrane region" description="Helical" evidence="7">
    <location>
        <begin position="64"/>
        <end position="83"/>
    </location>
</feature>
<dbReference type="InterPro" id="IPR011701">
    <property type="entry name" value="MFS"/>
</dbReference>
<dbReference type="GO" id="GO:0022857">
    <property type="term" value="F:transmembrane transporter activity"/>
    <property type="evidence" value="ECO:0007669"/>
    <property type="project" value="InterPro"/>
</dbReference>
<evidence type="ECO:0000256" key="3">
    <source>
        <dbReference type="ARBA" id="ARBA00022475"/>
    </source>
</evidence>
<name>A0A1Y3PMY1_9BACI</name>
<evidence type="ECO:0000256" key="4">
    <source>
        <dbReference type="ARBA" id="ARBA00022692"/>
    </source>
</evidence>
<keyword evidence="2" id="KW-0813">Transport</keyword>
<evidence type="ECO:0000256" key="5">
    <source>
        <dbReference type="ARBA" id="ARBA00022989"/>
    </source>
</evidence>
<reference evidence="10" key="1">
    <citation type="submission" date="2016-06" db="EMBL/GenBank/DDBJ databases">
        <authorList>
            <person name="Nascimento L."/>
            <person name="Pereira R.V."/>
            <person name="Martins L.F."/>
            <person name="Quaggio R.B."/>
            <person name="Silva A.M."/>
            <person name="Setubal J.C."/>
        </authorList>
    </citation>
    <scope>NUCLEOTIDE SEQUENCE [LARGE SCALE GENOMIC DNA]</scope>
</reference>
<evidence type="ECO:0000256" key="7">
    <source>
        <dbReference type="SAM" id="Phobius"/>
    </source>
</evidence>
<dbReference type="Gene3D" id="1.20.1250.20">
    <property type="entry name" value="MFS general substrate transporter like domains"/>
    <property type="match status" value="1"/>
</dbReference>
<feature type="domain" description="Major facilitator superfamily (MFS) profile" evidence="8">
    <location>
        <begin position="1"/>
        <end position="159"/>
    </location>
</feature>
<keyword evidence="5 7" id="KW-1133">Transmembrane helix</keyword>
<comment type="subcellular location">
    <subcellularLocation>
        <location evidence="1">Cell membrane</location>
        <topology evidence="1">Multi-pass membrane protein</topology>
    </subcellularLocation>
</comment>
<feature type="transmembrane region" description="Helical" evidence="7">
    <location>
        <begin position="125"/>
        <end position="145"/>
    </location>
</feature>
<protein>
    <recommendedName>
        <fullName evidence="8">Major facilitator superfamily (MFS) profile domain-containing protein</fullName>
    </recommendedName>
</protein>
<accession>A0A1Y3PMY1</accession>
<organism evidence="9 10">
    <name type="scientific">Bacillus thermozeamaize</name>
    <dbReference type="NCBI Taxonomy" id="230954"/>
    <lineage>
        <taxon>Bacteria</taxon>
        <taxon>Bacillati</taxon>
        <taxon>Bacillota</taxon>
        <taxon>Bacilli</taxon>
        <taxon>Bacillales</taxon>
        <taxon>Bacillaceae</taxon>
        <taxon>Bacillus</taxon>
    </lineage>
</organism>
<dbReference type="PROSITE" id="PS50850">
    <property type="entry name" value="MFS"/>
    <property type="match status" value="1"/>
</dbReference>
<dbReference type="Proteomes" id="UP000196475">
    <property type="component" value="Unassembled WGS sequence"/>
</dbReference>
<evidence type="ECO:0000259" key="8">
    <source>
        <dbReference type="PROSITE" id="PS50850"/>
    </source>
</evidence>
<dbReference type="GO" id="GO:0005886">
    <property type="term" value="C:plasma membrane"/>
    <property type="evidence" value="ECO:0007669"/>
    <property type="project" value="UniProtKB-SubCell"/>
</dbReference>
<dbReference type="PANTHER" id="PTHR23517:SF3">
    <property type="entry name" value="INTEGRAL MEMBRANE TRANSPORT PROTEIN"/>
    <property type="match status" value="1"/>
</dbReference>
<dbReference type="InterPro" id="IPR050171">
    <property type="entry name" value="MFS_Transporters"/>
</dbReference>
<dbReference type="Pfam" id="PF07690">
    <property type="entry name" value="MFS_1"/>
    <property type="match status" value="1"/>
</dbReference>
<dbReference type="EMBL" id="LZRT01000057">
    <property type="protein sequence ID" value="OUM88703.1"/>
    <property type="molecule type" value="Genomic_DNA"/>
</dbReference>
<feature type="transmembrane region" description="Helical" evidence="7">
    <location>
        <begin position="39"/>
        <end position="59"/>
    </location>
</feature>
<evidence type="ECO:0000256" key="6">
    <source>
        <dbReference type="ARBA" id="ARBA00023136"/>
    </source>
</evidence>
<comment type="caution">
    <text evidence="9">The sequence shown here is derived from an EMBL/GenBank/DDBJ whole genome shotgun (WGS) entry which is preliminary data.</text>
</comment>
<sequence length="159" mass="16270">MGAMVGVATLSGWLLGARWIVELLLAPRGGRWADRWGRGTTIAGGALLQASMLVVLAFATRAEVIFAAACALFAGAVVFSVSLDAAAADLAAQSVPARVLSRYATAQDVGAALGPSIGYVLSDAVGLPVTYAALAAVLIVIARVFSWESRLQPESDGPN</sequence>